<gene>
    <name evidence="2" type="ORF">R1sor_007397</name>
</gene>
<comment type="caution">
    <text evidence="2">The sequence shown here is derived from an EMBL/GenBank/DDBJ whole genome shotgun (WGS) entry which is preliminary data.</text>
</comment>
<keyword evidence="3" id="KW-1185">Reference proteome</keyword>
<sequence length="100" mass="10879">MLRVHLYHMQGAEEQLVSMEKTVLDGKKELVLIGDAPFEYTEPEELVVNSSVASSEPSVVGDDSLEDKALCLSKKMSSAAEAAWRDGGEIDPVAAESKQR</sequence>
<dbReference type="EMBL" id="JBJQOH010000003">
    <property type="protein sequence ID" value="KAL3693746.1"/>
    <property type="molecule type" value="Genomic_DNA"/>
</dbReference>
<name>A0ABD3HUI3_9MARC</name>
<proteinExistence type="predicted"/>
<reference evidence="2 3" key="1">
    <citation type="submission" date="2024-09" db="EMBL/GenBank/DDBJ databases">
        <title>Chromosome-scale assembly of Riccia sorocarpa.</title>
        <authorList>
            <person name="Paukszto L."/>
        </authorList>
    </citation>
    <scope>NUCLEOTIDE SEQUENCE [LARGE SCALE GENOMIC DNA]</scope>
    <source>
        <strain evidence="2">LP-2024</strain>
        <tissue evidence="2">Aerial parts of the thallus</tissue>
    </source>
</reference>
<evidence type="ECO:0000256" key="1">
    <source>
        <dbReference type="SAM" id="MobiDB-lite"/>
    </source>
</evidence>
<organism evidence="2 3">
    <name type="scientific">Riccia sorocarpa</name>
    <dbReference type="NCBI Taxonomy" id="122646"/>
    <lineage>
        <taxon>Eukaryota</taxon>
        <taxon>Viridiplantae</taxon>
        <taxon>Streptophyta</taxon>
        <taxon>Embryophyta</taxon>
        <taxon>Marchantiophyta</taxon>
        <taxon>Marchantiopsida</taxon>
        <taxon>Marchantiidae</taxon>
        <taxon>Marchantiales</taxon>
        <taxon>Ricciaceae</taxon>
        <taxon>Riccia</taxon>
    </lineage>
</organism>
<protein>
    <submittedName>
        <fullName evidence="2">Uncharacterized protein</fullName>
    </submittedName>
</protein>
<evidence type="ECO:0000313" key="2">
    <source>
        <dbReference type="EMBL" id="KAL3693746.1"/>
    </source>
</evidence>
<accession>A0ABD3HUI3</accession>
<dbReference type="Proteomes" id="UP001633002">
    <property type="component" value="Unassembled WGS sequence"/>
</dbReference>
<evidence type="ECO:0000313" key="3">
    <source>
        <dbReference type="Proteomes" id="UP001633002"/>
    </source>
</evidence>
<feature type="region of interest" description="Disordered" evidence="1">
    <location>
        <begin position="81"/>
        <end position="100"/>
    </location>
</feature>
<dbReference type="AlphaFoldDB" id="A0ABD3HUI3"/>